<evidence type="ECO:0000259" key="2">
    <source>
        <dbReference type="PROSITE" id="PS50943"/>
    </source>
</evidence>
<keyword evidence="4" id="KW-1185">Reference proteome</keyword>
<dbReference type="InterPro" id="IPR011051">
    <property type="entry name" value="RmlC_Cupin_sf"/>
</dbReference>
<evidence type="ECO:0000313" key="4">
    <source>
        <dbReference type="Proteomes" id="UP001298593"/>
    </source>
</evidence>
<dbReference type="Gene3D" id="1.10.260.40">
    <property type="entry name" value="lambda repressor-like DNA-binding domains"/>
    <property type="match status" value="1"/>
</dbReference>
<protein>
    <submittedName>
        <fullName evidence="3">XRE family transcriptional regulator</fullName>
    </submittedName>
</protein>
<accession>A0ABU5Y374</accession>
<dbReference type="SUPFAM" id="SSF51182">
    <property type="entry name" value="RmlC-like cupins"/>
    <property type="match status" value="1"/>
</dbReference>
<dbReference type="Pfam" id="PF07883">
    <property type="entry name" value="Cupin_2"/>
    <property type="match status" value="1"/>
</dbReference>
<dbReference type="SUPFAM" id="SSF47413">
    <property type="entry name" value="lambda repressor-like DNA-binding domains"/>
    <property type="match status" value="1"/>
</dbReference>
<dbReference type="InterPro" id="IPR014710">
    <property type="entry name" value="RmlC-like_jellyroll"/>
</dbReference>
<dbReference type="EMBL" id="JAYJJU010000034">
    <property type="protein sequence ID" value="MEB3034522.1"/>
    <property type="molecule type" value="Genomic_DNA"/>
</dbReference>
<organism evidence="3 4">
    <name type="scientific">[Mycobacterium] nativiensis</name>
    <dbReference type="NCBI Taxonomy" id="2855503"/>
    <lineage>
        <taxon>Bacteria</taxon>
        <taxon>Bacillati</taxon>
        <taxon>Actinomycetota</taxon>
        <taxon>Actinomycetes</taxon>
        <taxon>Mycobacteriales</taxon>
        <taxon>Mycobacteriaceae</taxon>
        <taxon>Mycolicibacter</taxon>
    </lineage>
</organism>
<dbReference type="PANTHER" id="PTHR46797">
    <property type="entry name" value="HTH-TYPE TRANSCRIPTIONAL REGULATOR"/>
    <property type="match status" value="1"/>
</dbReference>
<dbReference type="InterPro" id="IPR010982">
    <property type="entry name" value="Lambda_DNA-bd_dom_sf"/>
</dbReference>
<dbReference type="Pfam" id="PF01381">
    <property type="entry name" value="HTH_3"/>
    <property type="match status" value="1"/>
</dbReference>
<dbReference type="PANTHER" id="PTHR46797:SF1">
    <property type="entry name" value="METHYLPHOSPHONATE SYNTHASE"/>
    <property type="match status" value="1"/>
</dbReference>
<dbReference type="InterPro" id="IPR013096">
    <property type="entry name" value="Cupin_2"/>
</dbReference>
<feature type="domain" description="HTH cro/C1-type" evidence="2">
    <location>
        <begin position="18"/>
        <end position="72"/>
    </location>
</feature>
<dbReference type="SMART" id="SM00530">
    <property type="entry name" value="HTH_XRE"/>
    <property type="match status" value="1"/>
</dbReference>
<evidence type="ECO:0000256" key="1">
    <source>
        <dbReference type="ARBA" id="ARBA00023125"/>
    </source>
</evidence>
<dbReference type="CDD" id="cd02209">
    <property type="entry name" value="cupin_XRE_C"/>
    <property type="match status" value="1"/>
</dbReference>
<dbReference type="PROSITE" id="PS50943">
    <property type="entry name" value="HTH_CROC1"/>
    <property type="match status" value="1"/>
</dbReference>
<evidence type="ECO:0000313" key="3">
    <source>
        <dbReference type="EMBL" id="MEB3034522.1"/>
    </source>
</evidence>
<dbReference type="Proteomes" id="UP001298593">
    <property type="component" value="Unassembled WGS sequence"/>
</dbReference>
<dbReference type="CDD" id="cd00093">
    <property type="entry name" value="HTH_XRE"/>
    <property type="match status" value="1"/>
</dbReference>
<dbReference type="RefSeq" id="WP_224976318.1">
    <property type="nucleotide sequence ID" value="NZ_JAYJJU010000034.1"/>
</dbReference>
<reference evidence="3 4" key="1">
    <citation type="submission" date="2023-12" db="EMBL/GenBank/DDBJ databases">
        <title>Description of new species of Mycobacterium terrae complex isolated from sewage at the Sao Paulo Zoological Park Foundation in Brazil.</title>
        <authorList>
            <person name="Romagnoli C.L."/>
            <person name="Conceicao E.C."/>
            <person name="Machado E."/>
            <person name="Barreto L.B.P.F."/>
            <person name="Sharma A."/>
            <person name="Silva N.M."/>
            <person name="Marques L.E."/>
            <person name="Juliana M.A."/>
            <person name="Lourenco M.C.S."/>
            <person name="Digiampietri L.A."/>
            <person name="Suffys P.N."/>
            <person name="Viana-Niero C."/>
        </authorList>
    </citation>
    <scope>NUCLEOTIDE SEQUENCE [LARGE SCALE GENOMIC DNA]</scope>
    <source>
        <strain evidence="3 4">MYC340</strain>
    </source>
</reference>
<proteinExistence type="predicted"/>
<gene>
    <name evidence="3" type="ORF">KV113_23550</name>
</gene>
<dbReference type="InterPro" id="IPR001387">
    <property type="entry name" value="Cro/C1-type_HTH"/>
</dbReference>
<name>A0ABU5Y374_9MYCO</name>
<dbReference type="Gene3D" id="2.60.120.10">
    <property type="entry name" value="Jelly Rolls"/>
    <property type="match status" value="1"/>
</dbReference>
<comment type="caution">
    <text evidence="3">The sequence shown here is derived from an EMBL/GenBank/DDBJ whole genome shotgun (WGS) entry which is preliminary data.</text>
</comment>
<sequence length="191" mass="21533">MQANTEKSSVDLRVRRRLRELRTQQGLTLEDVATRARIDVSTLSRLESGKRRLALDHLPRLAEALSVSTDELLRAPEQPDPRVRGTAQTHNGITYWPLTRHGPAGGLHAFKIRVSARRRRPAELPVHEGQEWMYALSGRLRLVLGDDEFLIGPGEAVEFSTWTPHWFCAVDGPAEAIVIFGARGERVHLHE</sequence>
<dbReference type="InterPro" id="IPR050807">
    <property type="entry name" value="TransReg_Diox_bact_type"/>
</dbReference>
<keyword evidence="1" id="KW-0238">DNA-binding</keyword>